<feature type="domain" description="MotA/TolQ/ExbB proton channel" evidence="13">
    <location>
        <begin position="134"/>
        <end position="233"/>
    </location>
</feature>
<dbReference type="InterPro" id="IPR000540">
    <property type="entry name" value="Flag_MotA_CS"/>
</dbReference>
<feature type="transmembrane region" description="Helical" evidence="12">
    <location>
        <begin position="207"/>
        <end position="230"/>
    </location>
</feature>
<evidence type="ECO:0000256" key="6">
    <source>
        <dbReference type="ARBA" id="ARBA00022692"/>
    </source>
</evidence>
<dbReference type="AlphaFoldDB" id="A0A382KVA2"/>
<keyword evidence="7" id="KW-0283">Flagellar rotation</keyword>
<feature type="transmembrane region" description="Helical" evidence="12">
    <location>
        <begin position="181"/>
        <end position="201"/>
    </location>
</feature>
<keyword evidence="5" id="KW-0145">Chemotaxis</keyword>
<keyword evidence="10" id="KW-0406">Ion transport</keyword>
<dbReference type="Pfam" id="PF01618">
    <property type="entry name" value="MotA_ExbB"/>
    <property type="match status" value="1"/>
</dbReference>
<evidence type="ECO:0000313" key="15">
    <source>
        <dbReference type="EMBL" id="SVC28239.1"/>
    </source>
</evidence>
<dbReference type="Pfam" id="PF20560">
    <property type="entry name" value="MotA_N"/>
    <property type="match status" value="1"/>
</dbReference>
<sequence length="294" mass="31279">MLVIVGFVIIFGGVSVGFAMAAGGHGGGMNFGAMGGLFHLNEFISLGGMVFGSMIVMAPMKVLKGVIAQGLGTLKGAPFNKADHEELFKCMYELFQLGRRGGMIALEEHVMNPEASALFQKYPKFHGNHHAVEYLADGLKPIVDGRIKPDQLEPLMNKSLHTMEEEHHEPILVMTKVADGLPAFGIVAAVLGIIVVMMFKIGGDTTVVGQGIATALAGTFFGIFGSYCIVGPLATNCEFNGHVEMAYMKAIKSSVVSFANGLPPLVACEVGRRELGEDVRMSSGDLETLLKSSK</sequence>
<feature type="domain" description="Motility protein A N-terminal" evidence="14">
    <location>
        <begin position="4"/>
        <end position="102"/>
    </location>
</feature>
<dbReference type="GO" id="GO:0005886">
    <property type="term" value="C:plasma membrane"/>
    <property type="evidence" value="ECO:0007669"/>
    <property type="project" value="UniProtKB-SubCell"/>
</dbReference>
<keyword evidence="9 12" id="KW-1133">Transmembrane helix</keyword>
<evidence type="ECO:0000256" key="10">
    <source>
        <dbReference type="ARBA" id="ARBA00023065"/>
    </source>
</evidence>
<dbReference type="InterPro" id="IPR002898">
    <property type="entry name" value="MotA_ExbB_proton_chnl"/>
</dbReference>
<feature type="transmembrane region" description="Helical" evidence="12">
    <location>
        <begin position="37"/>
        <end position="58"/>
    </location>
</feature>
<reference evidence="15" key="1">
    <citation type="submission" date="2018-05" db="EMBL/GenBank/DDBJ databases">
        <authorList>
            <person name="Lanie J.A."/>
            <person name="Ng W.-L."/>
            <person name="Kazmierczak K.M."/>
            <person name="Andrzejewski T.M."/>
            <person name="Davidsen T.M."/>
            <person name="Wayne K.J."/>
            <person name="Tettelin H."/>
            <person name="Glass J.I."/>
            <person name="Rusch D."/>
            <person name="Podicherti R."/>
            <person name="Tsui H.-C.T."/>
            <person name="Winkler M.E."/>
        </authorList>
    </citation>
    <scope>NUCLEOTIDE SEQUENCE</scope>
</reference>
<dbReference type="PANTHER" id="PTHR30433:SF4">
    <property type="entry name" value="MOTILITY PROTEIN A"/>
    <property type="match status" value="1"/>
</dbReference>
<dbReference type="PANTHER" id="PTHR30433">
    <property type="entry name" value="CHEMOTAXIS PROTEIN MOTA"/>
    <property type="match status" value="1"/>
</dbReference>
<evidence type="ECO:0000256" key="12">
    <source>
        <dbReference type="SAM" id="Phobius"/>
    </source>
</evidence>
<evidence type="ECO:0000259" key="13">
    <source>
        <dbReference type="Pfam" id="PF01618"/>
    </source>
</evidence>
<keyword evidence="11 12" id="KW-0472">Membrane</keyword>
<dbReference type="GO" id="GO:1902600">
    <property type="term" value="P:proton transmembrane transport"/>
    <property type="evidence" value="ECO:0007669"/>
    <property type="project" value="UniProtKB-KW"/>
</dbReference>
<evidence type="ECO:0000256" key="8">
    <source>
        <dbReference type="ARBA" id="ARBA00022781"/>
    </source>
</evidence>
<keyword evidence="3" id="KW-0813">Transport</keyword>
<keyword evidence="8" id="KW-0375">Hydrogen ion transport</keyword>
<name>A0A382KVA2_9ZZZZ</name>
<dbReference type="GO" id="GO:0006935">
    <property type="term" value="P:chemotaxis"/>
    <property type="evidence" value="ECO:0007669"/>
    <property type="project" value="UniProtKB-KW"/>
</dbReference>
<dbReference type="InterPro" id="IPR046786">
    <property type="entry name" value="MotA_N"/>
</dbReference>
<comment type="similarity">
    <text evidence="2">Belongs to the MotA family.</text>
</comment>
<evidence type="ECO:0000256" key="2">
    <source>
        <dbReference type="ARBA" id="ARBA00008038"/>
    </source>
</evidence>
<accession>A0A382KVA2</accession>
<dbReference type="PROSITE" id="PS01307">
    <property type="entry name" value="MOTA"/>
    <property type="match status" value="1"/>
</dbReference>
<evidence type="ECO:0000256" key="9">
    <source>
        <dbReference type="ARBA" id="ARBA00022989"/>
    </source>
</evidence>
<proteinExistence type="inferred from homology"/>
<evidence type="ECO:0000256" key="3">
    <source>
        <dbReference type="ARBA" id="ARBA00022448"/>
    </source>
</evidence>
<gene>
    <name evidence="15" type="ORF">METZ01_LOCUS281093</name>
</gene>
<dbReference type="InterPro" id="IPR047055">
    <property type="entry name" value="MotA-like"/>
</dbReference>
<keyword evidence="6 12" id="KW-0812">Transmembrane</keyword>
<comment type="subcellular location">
    <subcellularLocation>
        <location evidence="1">Cell membrane</location>
        <topology evidence="1">Multi-pass membrane protein</topology>
    </subcellularLocation>
</comment>
<keyword evidence="4" id="KW-1003">Cell membrane</keyword>
<dbReference type="GO" id="GO:0071978">
    <property type="term" value="P:bacterial-type flagellum-dependent swarming motility"/>
    <property type="evidence" value="ECO:0007669"/>
    <property type="project" value="InterPro"/>
</dbReference>
<evidence type="ECO:0000256" key="7">
    <source>
        <dbReference type="ARBA" id="ARBA00022779"/>
    </source>
</evidence>
<evidence type="ECO:0000256" key="5">
    <source>
        <dbReference type="ARBA" id="ARBA00022500"/>
    </source>
</evidence>
<evidence type="ECO:0000256" key="4">
    <source>
        <dbReference type="ARBA" id="ARBA00022475"/>
    </source>
</evidence>
<evidence type="ECO:0000256" key="1">
    <source>
        <dbReference type="ARBA" id="ARBA00004651"/>
    </source>
</evidence>
<protein>
    <submittedName>
        <fullName evidence="15">Uncharacterized protein</fullName>
    </submittedName>
</protein>
<organism evidence="15">
    <name type="scientific">marine metagenome</name>
    <dbReference type="NCBI Taxonomy" id="408172"/>
    <lineage>
        <taxon>unclassified sequences</taxon>
        <taxon>metagenomes</taxon>
        <taxon>ecological metagenomes</taxon>
    </lineage>
</organism>
<evidence type="ECO:0000256" key="11">
    <source>
        <dbReference type="ARBA" id="ARBA00023136"/>
    </source>
</evidence>
<evidence type="ECO:0000259" key="14">
    <source>
        <dbReference type="Pfam" id="PF20560"/>
    </source>
</evidence>
<dbReference type="EMBL" id="UINC01082978">
    <property type="protein sequence ID" value="SVC28239.1"/>
    <property type="molecule type" value="Genomic_DNA"/>
</dbReference>